<keyword evidence="2" id="KW-0732">Signal</keyword>
<protein>
    <submittedName>
        <fullName evidence="3">HupE/UreJ family protein</fullName>
    </submittedName>
</protein>
<evidence type="ECO:0000256" key="2">
    <source>
        <dbReference type="SAM" id="SignalP"/>
    </source>
</evidence>
<reference evidence="3 4" key="1">
    <citation type="submission" date="2021-12" db="EMBL/GenBank/DDBJ databases">
        <title>Genome seq of P8.</title>
        <authorList>
            <person name="Seo T."/>
        </authorList>
    </citation>
    <scope>NUCLEOTIDE SEQUENCE [LARGE SCALE GENOMIC DNA]</scope>
    <source>
        <strain evidence="3 4">P8</strain>
    </source>
</reference>
<evidence type="ECO:0000313" key="3">
    <source>
        <dbReference type="EMBL" id="MCE4556218.1"/>
    </source>
</evidence>
<keyword evidence="1" id="KW-1133">Transmembrane helix</keyword>
<evidence type="ECO:0000313" key="4">
    <source>
        <dbReference type="Proteomes" id="UP001200741"/>
    </source>
</evidence>
<feature type="transmembrane region" description="Helical" evidence="1">
    <location>
        <begin position="305"/>
        <end position="329"/>
    </location>
</feature>
<dbReference type="EMBL" id="JAJTWU010000007">
    <property type="protein sequence ID" value="MCE4556218.1"/>
    <property type="molecule type" value="Genomic_DNA"/>
</dbReference>
<dbReference type="Proteomes" id="UP001200741">
    <property type="component" value="Unassembled WGS sequence"/>
</dbReference>
<dbReference type="PROSITE" id="PS00018">
    <property type="entry name" value="EF_HAND_1"/>
    <property type="match status" value="1"/>
</dbReference>
<keyword evidence="1" id="KW-0812">Transmembrane</keyword>
<dbReference type="InterPro" id="IPR032809">
    <property type="entry name" value="Put_HupE_UreJ"/>
</dbReference>
<proteinExistence type="predicted"/>
<accession>A0ABS8XY53</accession>
<comment type="caution">
    <text evidence="3">The sequence shown here is derived from an EMBL/GenBank/DDBJ whole genome shotgun (WGS) entry which is preliminary data.</text>
</comment>
<evidence type="ECO:0000256" key="1">
    <source>
        <dbReference type="SAM" id="Phobius"/>
    </source>
</evidence>
<feature type="transmembrane region" description="Helical" evidence="1">
    <location>
        <begin position="181"/>
        <end position="200"/>
    </location>
</feature>
<feature type="chain" id="PRO_5047409996" evidence="2">
    <location>
        <begin position="20"/>
        <end position="369"/>
    </location>
</feature>
<feature type="signal peptide" evidence="2">
    <location>
        <begin position="1"/>
        <end position="19"/>
    </location>
</feature>
<feature type="transmembrane region" description="Helical" evidence="1">
    <location>
        <begin position="275"/>
        <end position="293"/>
    </location>
</feature>
<dbReference type="Pfam" id="PF13795">
    <property type="entry name" value="HupE_UreJ_2"/>
    <property type="match status" value="1"/>
</dbReference>
<gene>
    <name evidence="3" type="ORF">LXT13_17620</name>
</gene>
<dbReference type="InterPro" id="IPR018247">
    <property type="entry name" value="EF_Hand_1_Ca_BS"/>
</dbReference>
<keyword evidence="4" id="KW-1185">Reference proteome</keyword>
<feature type="transmembrane region" description="Helical" evidence="1">
    <location>
        <begin position="341"/>
        <end position="359"/>
    </location>
</feature>
<sequence>MIRLFLPLLLLLLATAAQAHQASEAYLRYHVDGADVEQRLDIALRDLDRDLALDADGDGTLSWGEVRGRWADIERLAADGVRFTADGAACRRLGDDGPQLDEHSDGMHAVLVSHWRCPTTVQALDIDYRLFAVTDAGHRGLVRLAGAGGEPRVLVPGAGPQRLAAHGPGWGSFVVEGMTHIASGLDHLLFLATLILVAVWRRDGQAWVPRADARSALAETLKLVTAFTVAHSVTLGLAASGAIDPPSRWVESLIALTVLLAALDNLRPFMPGPRWGMVAVFGLVHGVGFAGPLKDLGLQGRELMLPLLGFNVGVELGQLAAVALLLPLALALRGRAAYRRWIVPGGSSAIAALATLWLAERSLALQLLP</sequence>
<keyword evidence="1" id="KW-0472">Membrane</keyword>
<dbReference type="RefSeq" id="WP_233373267.1">
    <property type="nucleotide sequence ID" value="NZ_JAJTWU010000007.1"/>
</dbReference>
<name>A0ABS8XY53_9BURK</name>
<organism evidence="3 4">
    <name type="scientific">Pelomonas cellulosilytica</name>
    <dbReference type="NCBI Taxonomy" id="2906762"/>
    <lineage>
        <taxon>Bacteria</taxon>
        <taxon>Pseudomonadati</taxon>
        <taxon>Pseudomonadota</taxon>
        <taxon>Betaproteobacteria</taxon>
        <taxon>Burkholderiales</taxon>
        <taxon>Sphaerotilaceae</taxon>
        <taxon>Roseateles</taxon>
    </lineage>
</organism>